<sequence length="145" mass="16999">MSFKLMPGWDKPMEEPVVHAASKNPAGENEVFFAAPHKYNLALTRGFYFSLRLPDWARDFKLQTREILSHRFDPLMRNYGRKGESLKQSNPYGDSRSERYGLTYLESPFFEGVTREKARRGERLPKIKDDWTCRKRVTSPQMPLP</sequence>
<dbReference type="AlphaFoldDB" id="A0A6P4ILZ8"/>
<dbReference type="OrthoDB" id="7865567at2759"/>
<accession>A0A6P4ILZ8</accession>
<dbReference type="Proteomes" id="UP001652661">
    <property type="component" value="Chromosome 2R"/>
</dbReference>
<keyword evidence="1" id="KW-1185">Reference proteome</keyword>
<dbReference type="RefSeq" id="XP_017024534.1">
    <property type="nucleotide sequence ID" value="XM_017169045.2"/>
</dbReference>
<reference evidence="2" key="2">
    <citation type="submission" date="2025-08" db="UniProtKB">
        <authorList>
            <consortium name="RefSeq"/>
        </authorList>
    </citation>
    <scope>IDENTIFICATION</scope>
    <source>
        <strain evidence="2">14028-0561.14</strain>
        <tissue evidence="2">Whole fly</tissue>
    </source>
</reference>
<organism evidence="1 2">
    <name type="scientific">Drosophila kikkawai</name>
    <name type="common">Fruit fly</name>
    <dbReference type="NCBI Taxonomy" id="30033"/>
    <lineage>
        <taxon>Eukaryota</taxon>
        <taxon>Metazoa</taxon>
        <taxon>Ecdysozoa</taxon>
        <taxon>Arthropoda</taxon>
        <taxon>Hexapoda</taxon>
        <taxon>Insecta</taxon>
        <taxon>Pterygota</taxon>
        <taxon>Neoptera</taxon>
        <taxon>Endopterygota</taxon>
        <taxon>Diptera</taxon>
        <taxon>Brachycera</taxon>
        <taxon>Muscomorpha</taxon>
        <taxon>Ephydroidea</taxon>
        <taxon>Drosophilidae</taxon>
        <taxon>Drosophila</taxon>
        <taxon>Sophophora</taxon>
    </lineage>
</organism>
<proteinExistence type="predicted"/>
<protein>
    <submittedName>
        <fullName evidence="2">Uncharacterized protein</fullName>
    </submittedName>
</protein>
<evidence type="ECO:0000313" key="2">
    <source>
        <dbReference type="RefSeq" id="XP_017024534.1"/>
    </source>
</evidence>
<dbReference type="GeneID" id="108076288"/>
<evidence type="ECO:0000313" key="1">
    <source>
        <dbReference type="Proteomes" id="UP001652661"/>
    </source>
</evidence>
<gene>
    <name evidence="2" type="primary">LOC108076288</name>
</gene>
<name>A0A6P4ILZ8_DROKI</name>
<reference evidence="1" key="1">
    <citation type="submission" date="2025-05" db="UniProtKB">
        <authorList>
            <consortium name="RefSeq"/>
        </authorList>
    </citation>
    <scope>NUCLEOTIDE SEQUENCE [LARGE SCALE GENOMIC DNA]</scope>
    <source>
        <strain evidence="1">14028-0561.14</strain>
    </source>
</reference>